<dbReference type="EMBL" id="CAJC01000090">
    <property type="protein sequence ID" value="CCI52527.1"/>
    <property type="molecule type" value="Genomic_DNA"/>
</dbReference>
<dbReference type="OrthoDB" id="4871949at2"/>
<comment type="caution">
    <text evidence="1">The sequence shown here is derived from an EMBL/GenBank/DDBJ whole genome shotgun (WGS) entry which is preliminary data.</text>
</comment>
<gene>
    <name evidence="1" type="ORF">BN13_180050</name>
</gene>
<reference evidence="1 2" key="1">
    <citation type="journal article" date="2013" name="ISME J.">
        <title>A metabolic model for members of the genus Tetrasphaera involved in enhanced biological phosphorus removal.</title>
        <authorList>
            <person name="Kristiansen R."/>
            <person name="Nguyen H.T.T."/>
            <person name="Saunders A.M."/>
            <person name="Nielsen J.L."/>
            <person name="Wimmer R."/>
            <person name="Le V.Q."/>
            <person name="McIlroy S.J."/>
            <person name="Petrovski S."/>
            <person name="Seviour R.J."/>
            <person name="Calteau A."/>
            <person name="Nielsen K.L."/>
            <person name="Nielsen P.H."/>
        </authorList>
    </citation>
    <scope>NUCLEOTIDE SEQUENCE [LARGE SCALE GENOMIC DNA]</scope>
    <source>
        <strain evidence="1 2">Ben 74</strain>
    </source>
</reference>
<dbReference type="Proteomes" id="UP000035720">
    <property type="component" value="Unassembled WGS sequence"/>
</dbReference>
<name>A0A077MCE6_9MICO</name>
<proteinExistence type="predicted"/>
<accession>A0A077MCE6</accession>
<organism evidence="1 2">
    <name type="scientific">Nostocoides jenkinsii Ben 74</name>
    <dbReference type="NCBI Taxonomy" id="1193518"/>
    <lineage>
        <taxon>Bacteria</taxon>
        <taxon>Bacillati</taxon>
        <taxon>Actinomycetota</taxon>
        <taxon>Actinomycetes</taxon>
        <taxon>Micrococcales</taxon>
        <taxon>Intrasporangiaceae</taxon>
        <taxon>Nostocoides</taxon>
    </lineage>
</organism>
<dbReference type="AlphaFoldDB" id="A0A077MCE6"/>
<sequence>MRTEIVQVRDVPSAELDVLRDRAAARSISLSSYLRELIHHDASRPEIGAILDRIATRASVGADGTDIRELIAEGRT</sequence>
<protein>
    <recommendedName>
        <fullName evidence="3">Antitoxin</fullName>
    </recommendedName>
</protein>
<dbReference type="SUPFAM" id="SSF47598">
    <property type="entry name" value="Ribbon-helix-helix"/>
    <property type="match status" value="1"/>
</dbReference>
<evidence type="ECO:0000313" key="2">
    <source>
        <dbReference type="Proteomes" id="UP000035720"/>
    </source>
</evidence>
<evidence type="ECO:0000313" key="1">
    <source>
        <dbReference type="EMBL" id="CCI52527.1"/>
    </source>
</evidence>
<dbReference type="STRING" id="1193518.BN13_180050"/>
<dbReference type="RefSeq" id="WP_157038443.1">
    <property type="nucleotide sequence ID" value="NZ_HF571038.1"/>
</dbReference>
<dbReference type="GO" id="GO:0006355">
    <property type="term" value="P:regulation of DNA-templated transcription"/>
    <property type="evidence" value="ECO:0007669"/>
    <property type="project" value="InterPro"/>
</dbReference>
<dbReference type="InterPro" id="IPR010985">
    <property type="entry name" value="Ribbon_hlx_hlx"/>
</dbReference>
<evidence type="ECO:0008006" key="3">
    <source>
        <dbReference type="Google" id="ProtNLM"/>
    </source>
</evidence>
<keyword evidence="2" id="KW-1185">Reference proteome</keyword>